<name>A0ABS5VPD5_9BACT</name>
<evidence type="ECO:0000313" key="2">
    <source>
        <dbReference type="EMBL" id="MBT1703288.1"/>
    </source>
</evidence>
<dbReference type="Pfam" id="PF12867">
    <property type="entry name" value="DinB_2"/>
    <property type="match status" value="1"/>
</dbReference>
<dbReference type="Proteomes" id="UP000772618">
    <property type="component" value="Unassembled WGS sequence"/>
</dbReference>
<dbReference type="InterPro" id="IPR024775">
    <property type="entry name" value="DinB-like"/>
</dbReference>
<proteinExistence type="predicted"/>
<reference evidence="2 3" key="1">
    <citation type="submission" date="2021-05" db="EMBL/GenBank/DDBJ databases">
        <title>A Polyphasic approach of four new species of the genus Ohtaekwangia: Ohtaekwangia histidinii sp. nov., Ohtaekwangia cretensis sp. nov., Ohtaekwangia indiensis sp. nov., Ohtaekwangia reichenbachii sp. nov. from diverse environment.</title>
        <authorList>
            <person name="Octaviana S."/>
        </authorList>
    </citation>
    <scope>NUCLEOTIDE SEQUENCE [LARGE SCALE GENOMIC DNA]</scope>
    <source>
        <strain evidence="2 3">PWU20</strain>
    </source>
</reference>
<gene>
    <name evidence="2" type="ORF">KK060_08345</name>
</gene>
<dbReference type="Gene3D" id="1.20.120.450">
    <property type="entry name" value="dinb family like domain"/>
    <property type="match status" value="1"/>
</dbReference>
<protein>
    <submittedName>
        <fullName evidence="2">DUF1572 family protein</fullName>
    </submittedName>
</protein>
<comment type="caution">
    <text evidence="2">The sequence shown here is derived from an EMBL/GenBank/DDBJ whole genome shotgun (WGS) entry which is preliminary data.</text>
</comment>
<accession>A0ABS5VPD5</accession>
<dbReference type="EMBL" id="JAHESD010000013">
    <property type="protein sequence ID" value="MBT1703288.1"/>
    <property type="molecule type" value="Genomic_DNA"/>
</dbReference>
<dbReference type="RefSeq" id="WP_254153251.1">
    <property type="nucleotide sequence ID" value="NZ_JAHESD010000013.1"/>
</dbReference>
<sequence>MTDHFRDIIVKLFDRDLDKLAVEISLYDDKSSIWKITGDIKNPAGNLCLHLCGNLQHYIGKVLGGTDYKRNRDYEFSARAISKETLLAEVRETKSTVHHTLANIEENTLASPYPEKVFDYDMNTDYFLVHLQGHLNYHLGQINYHRRLITT</sequence>
<feature type="domain" description="DinB-like" evidence="1">
    <location>
        <begin position="41"/>
        <end position="142"/>
    </location>
</feature>
<evidence type="ECO:0000313" key="3">
    <source>
        <dbReference type="Proteomes" id="UP000772618"/>
    </source>
</evidence>
<organism evidence="2 3">
    <name type="scientific">Chryseosolibacter indicus</name>
    <dbReference type="NCBI Taxonomy" id="2782351"/>
    <lineage>
        <taxon>Bacteria</taxon>
        <taxon>Pseudomonadati</taxon>
        <taxon>Bacteroidota</taxon>
        <taxon>Cytophagia</taxon>
        <taxon>Cytophagales</taxon>
        <taxon>Chryseotaleaceae</taxon>
        <taxon>Chryseosolibacter</taxon>
    </lineage>
</organism>
<evidence type="ECO:0000259" key="1">
    <source>
        <dbReference type="Pfam" id="PF12867"/>
    </source>
</evidence>
<dbReference type="InterPro" id="IPR034660">
    <property type="entry name" value="DinB/YfiT-like"/>
</dbReference>
<keyword evidence="3" id="KW-1185">Reference proteome</keyword>
<dbReference type="SUPFAM" id="SSF109854">
    <property type="entry name" value="DinB/YfiT-like putative metalloenzymes"/>
    <property type="match status" value="1"/>
</dbReference>